<keyword evidence="4" id="KW-1185">Reference proteome</keyword>
<proteinExistence type="inferred from homology"/>
<keyword evidence="2" id="KW-0472">Membrane</keyword>
<keyword evidence="2" id="KW-0449">Lipoprotein</keyword>
<comment type="subcellular location">
    <subcellularLocation>
        <location evidence="2">Cell membrane</location>
        <topology evidence="2">Lipid-anchor</topology>
    </subcellularLocation>
</comment>
<dbReference type="Pfam" id="PF02321">
    <property type="entry name" value="OEP"/>
    <property type="match status" value="2"/>
</dbReference>
<dbReference type="Gene3D" id="2.20.200.10">
    <property type="entry name" value="Outer membrane efflux proteins (OEP)"/>
    <property type="match status" value="1"/>
</dbReference>
<evidence type="ECO:0000313" key="3">
    <source>
        <dbReference type="EMBL" id="PMS21628.1"/>
    </source>
</evidence>
<dbReference type="AlphaFoldDB" id="A0A2N7VWV3"/>
<comment type="caution">
    <text evidence="3">The sequence shown here is derived from an EMBL/GenBank/DDBJ whole genome shotgun (WGS) entry which is preliminary data.</text>
</comment>
<name>A0A2N7VWV3_9BURK</name>
<accession>A0A2N7VWV3</accession>
<keyword evidence="2" id="KW-0812">Transmembrane</keyword>
<keyword evidence="2" id="KW-1134">Transmembrane beta strand</keyword>
<dbReference type="InterPro" id="IPR003423">
    <property type="entry name" value="OMP_efflux"/>
</dbReference>
<organism evidence="3 4">
    <name type="scientific">Trinickia dabaoshanensis</name>
    <dbReference type="NCBI Taxonomy" id="564714"/>
    <lineage>
        <taxon>Bacteria</taxon>
        <taxon>Pseudomonadati</taxon>
        <taxon>Pseudomonadota</taxon>
        <taxon>Betaproteobacteria</taxon>
        <taxon>Burkholderiales</taxon>
        <taxon>Burkholderiaceae</taxon>
        <taxon>Trinickia</taxon>
    </lineage>
</organism>
<sequence length="469" mass="49013">MRNPRIALTPALIVTLLAGGCAVGPDYVAPKVPASAGGAFLSTNDVATAAPLPHDWWRLYDDKDLDALVERAFSANTDLRVAVANLERERGVLSEVDAAQFPSTQLSASKSYGNNASSSSQALPLPQKQWTSSGAFAVSWEIDLLGRVRRSVEAERANVQAAEAARDAVRAMVAAETTRNYVTACSLAESVAAAHASIGIARETLTLTQRQVDAGAASSFDAQRAAASLASTEASLPPLEAQRRNALFALAALVGGTPADVPAAAAACSHPPKLAGPIPVEDGAALLRRRPDVRQAERKLAADTASIGVAVADLYPRFSLNGAVSYLRGGTSSGSAQTPAWTFGVGPALSWSFPNIGVARARVKQARAQTQASLASFDGAVLTALREVEQALTSLGAEQRRYASLEEADARSRQAYELANDRYRAGNISQLELLDASRDRVAAQAALADSAVSLNAARVNLFKALGGGW</sequence>
<comment type="similarity">
    <text evidence="1 2">Belongs to the outer membrane factor (OMF) (TC 1.B.17) family.</text>
</comment>
<evidence type="ECO:0000256" key="2">
    <source>
        <dbReference type="RuleBase" id="RU362097"/>
    </source>
</evidence>
<dbReference type="SUPFAM" id="SSF56954">
    <property type="entry name" value="Outer membrane efflux proteins (OEP)"/>
    <property type="match status" value="1"/>
</dbReference>
<dbReference type="InterPro" id="IPR010131">
    <property type="entry name" value="MdtP/NodT-like"/>
</dbReference>
<reference evidence="3 4" key="1">
    <citation type="submission" date="2018-01" db="EMBL/GenBank/DDBJ databases">
        <title>Whole genome analyses suggest that Burkholderia sensu lato contains two further novel genera in the rhizoxinica-symbiotica group Mycetohabitans gen. nov., and Trinickia gen. nov.: implications for the evolution of diazotrophy and nodulation in the Burkholderiaceae.</title>
        <authorList>
            <person name="Estrada-de los Santos P."/>
            <person name="Palmer M."/>
            <person name="Chavez-Ramirez B."/>
            <person name="Beukes C."/>
            <person name="Steenkamp E.T."/>
            <person name="Hirsch A.M."/>
            <person name="Manyaka P."/>
            <person name="Maluk M."/>
            <person name="Lafos M."/>
            <person name="Crook M."/>
            <person name="Gross E."/>
            <person name="Simon M.F."/>
            <person name="Bueno dos Reis Junior F."/>
            <person name="Poole P.S."/>
            <person name="Venter S.N."/>
            <person name="James E.K."/>
        </authorList>
    </citation>
    <scope>NUCLEOTIDE SEQUENCE [LARGE SCALE GENOMIC DNA]</scope>
    <source>
        <strain evidence="3 4">GIMN1.004</strain>
    </source>
</reference>
<dbReference type="OrthoDB" id="9770517at2"/>
<keyword evidence="2" id="KW-0564">Palmitate</keyword>
<dbReference type="GO" id="GO:0005886">
    <property type="term" value="C:plasma membrane"/>
    <property type="evidence" value="ECO:0007669"/>
    <property type="project" value="UniProtKB-SubCell"/>
</dbReference>
<dbReference type="RefSeq" id="WP_102644694.1">
    <property type="nucleotide sequence ID" value="NZ_PNYA01000005.1"/>
</dbReference>
<dbReference type="PROSITE" id="PS51257">
    <property type="entry name" value="PROKAR_LIPOPROTEIN"/>
    <property type="match status" value="1"/>
</dbReference>
<gene>
    <name evidence="3" type="ORF">C0Z18_07155</name>
</gene>
<evidence type="ECO:0000256" key="1">
    <source>
        <dbReference type="ARBA" id="ARBA00007613"/>
    </source>
</evidence>
<dbReference type="GO" id="GO:0015562">
    <property type="term" value="F:efflux transmembrane transporter activity"/>
    <property type="evidence" value="ECO:0007669"/>
    <property type="project" value="InterPro"/>
</dbReference>
<dbReference type="NCBIfam" id="TIGR01845">
    <property type="entry name" value="outer_NodT"/>
    <property type="match status" value="1"/>
</dbReference>
<dbReference type="PANTHER" id="PTHR30203">
    <property type="entry name" value="OUTER MEMBRANE CATION EFFLUX PROTEIN"/>
    <property type="match status" value="1"/>
</dbReference>
<dbReference type="Gene3D" id="1.20.1600.10">
    <property type="entry name" value="Outer membrane efflux proteins (OEP)"/>
    <property type="match status" value="1"/>
</dbReference>
<dbReference type="PANTHER" id="PTHR30203:SF21">
    <property type="entry name" value="OUTER MEMBRANE COMPONENT OF MULTIDRUG EFFLUX PUMP-RELATED"/>
    <property type="match status" value="1"/>
</dbReference>
<protein>
    <submittedName>
        <fullName evidence="3">Transporter</fullName>
    </submittedName>
</protein>
<evidence type="ECO:0000313" key="4">
    <source>
        <dbReference type="Proteomes" id="UP000235616"/>
    </source>
</evidence>
<dbReference type="Proteomes" id="UP000235616">
    <property type="component" value="Unassembled WGS sequence"/>
</dbReference>
<dbReference type="EMBL" id="PNYA01000005">
    <property type="protein sequence ID" value="PMS21628.1"/>
    <property type="molecule type" value="Genomic_DNA"/>
</dbReference>